<dbReference type="InterPro" id="IPR029069">
    <property type="entry name" value="HotDog_dom_sf"/>
</dbReference>
<dbReference type="EC" id="4.2.1.59" evidence="2"/>
<keyword evidence="1 2" id="KW-0456">Lyase</keyword>
<dbReference type="AlphaFoldDB" id="A0A5C6B3X9"/>
<organism evidence="2 3">
    <name type="scientific">Stieleria varia</name>
    <dbReference type="NCBI Taxonomy" id="2528005"/>
    <lineage>
        <taxon>Bacteria</taxon>
        <taxon>Pseudomonadati</taxon>
        <taxon>Planctomycetota</taxon>
        <taxon>Planctomycetia</taxon>
        <taxon>Pirellulales</taxon>
        <taxon>Pirellulaceae</taxon>
        <taxon>Stieleria</taxon>
    </lineage>
</organism>
<accession>A0A5C6B3X9</accession>
<keyword evidence="3" id="KW-1185">Reference proteome</keyword>
<evidence type="ECO:0000313" key="2">
    <source>
        <dbReference type="EMBL" id="TWU06457.1"/>
    </source>
</evidence>
<comment type="caution">
    <text evidence="2">The sequence shown here is derived from an EMBL/GenBank/DDBJ whole genome shotgun (WGS) entry which is preliminary data.</text>
</comment>
<dbReference type="PANTHER" id="PTHR30272">
    <property type="entry name" value="3-HYDROXYACYL-[ACYL-CARRIER-PROTEIN] DEHYDRATASE"/>
    <property type="match status" value="1"/>
</dbReference>
<dbReference type="Gene3D" id="3.10.129.10">
    <property type="entry name" value="Hotdog Thioesterase"/>
    <property type="match status" value="1"/>
</dbReference>
<dbReference type="Pfam" id="PF07977">
    <property type="entry name" value="FabA"/>
    <property type="match status" value="1"/>
</dbReference>
<proteinExistence type="predicted"/>
<dbReference type="GO" id="GO:0019171">
    <property type="term" value="F:(3R)-hydroxyacyl-[acyl-carrier-protein] dehydratase activity"/>
    <property type="evidence" value="ECO:0007669"/>
    <property type="project" value="UniProtKB-EC"/>
</dbReference>
<dbReference type="PANTHER" id="PTHR30272:SF1">
    <property type="entry name" value="3-HYDROXYACYL-[ACYL-CARRIER-PROTEIN] DEHYDRATASE"/>
    <property type="match status" value="1"/>
</dbReference>
<dbReference type="RefSeq" id="WP_146519537.1">
    <property type="nucleotide sequence ID" value="NZ_CP151726.1"/>
</dbReference>
<dbReference type="Proteomes" id="UP000320176">
    <property type="component" value="Unassembled WGS sequence"/>
</dbReference>
<evidence type="ECO:0000313" key="3">
    <source>
        <dbReference type="Proteomes" id="UP000320176"/>
    </source>
</evidence>
<evidence type="ECO:0000256" key="1">
    <source>
        <dbReference type="ARBA" id="ARBA00023239"/>
    </source>
</evidence>
<dbReference type="SUPFAM" id="SSF54637">
    <property type="entry name" value="Thioesterase/thiol ester dehydrase-isomerase"/>
    <property type="match status" value="1"/>
</dbReference>
<name>A0A5C6B3X9_9BACT</name>
<dbReference type="OrthoDB" id="8899588at2"/>
<dbReference type="InterPro" id="IPR013114">
    <property type="entry name" value="FabA_FabZ"/>
</dbReference>
<protein>
    <submittedName>
        <fullName evidence="2">3-hydroxyacyl-[acyl-carrier-protein] dehydratase FabZ</fullName>
        <ecNumber evidence="2">4.2.1.59</ecNumber>
    </submittedName>
</protein>
<gene>
    <name evidence="2" type="primary">fabZ_1</name>
    <name evidence="2" type="ORF">Pla52n_21780</name>
</gene>
<dbReference type="EMBL" id="SJPN01000002">
    <property type="protein sequence ID" value="TWU06457.1"/>
    <property type="molecule type" value="Genomic_DNA"/>
</dbReference>
<sequence>MRYFHHDFDSIEGYLHHRRPYLLVDEILSLDDATVVTQTTVPSEAIFIHGHFPGAPIFPGAMMQEFSTQSAGILIAARHNPMEQFDTTDPMFNEFALGVLVRIKNARYRGFARPGDVLIATVTLAEIVDTVFEFSAVIRCDDKVIMRNRFQLTNIPSSTLQGQ</sequence>
<reference evidence="2 3" key="1">
    <citation type="submission" date="2019-02" db="EMBL/GenBank/DDBJ databases">
        <title>Deep-cultivation of Planctomycetes and their phenomic and genomic characterization uncovers novel biology.</title>
        <authorList>
            <person name="Wiegand S."/>
            <person name="Jogler M."/>
            <person name="Boedeker C."/>
            <person name="Pinto D."/>
            <person name="Vollmers J."/>
            <person name="Rivas-Marin E."/>
            <person name="Kohn T."/>
            <person name="Peeters S.H."/>
            <person name="Heuer A."/>
            <person name="Rast P."/>
            <person name="Oberbeckmann S."/>
            <person name="Bunk B."/>
            <person name="Jeske O."/>
            <person name="Meyerdierks A."/>
            <person name="Storesund J.E."/>
            <person name="Kallscheuer N."/>
            <person name="Luecker S."/>
            <person name="Lage O.M."/>
            <person name="Pohl T."/>
            <person name="Merkel B.J."/>
            <person name="Hornburger P."/>
            <person name="Mueller R.-W."/>
            <person name="Bruemmer F."/>
            <person name="Labrenz M."/>
            <person name="Spormann A.M."/>
            <person name="Op Den Camp H."/>
            <person name="Overmann J."/>
            <person name="Amann R."/>
            <person name="Jetten M.S.M."/>
            <person name="Mascher T."/>
            <person name="Medema M.H."/>
            <person name="Devos D.P."/>
            <person name="Kaster A.-K."/>
            <person name="Ovreas L."/>
            <person name="Rohde M."/>
            <person name="Galperin M.Y."/>
            <person name="Jogler C."/>
        </authorList>
    </citation>
    <scope>NUCLEOTIDE SEQUENCE [LARGE SCALE GENOMIC DNA]</scope>
    <source>
        <strain evidence="2 3">Pla52n</strain>
    </source>
</reference>